<dbReference type="Proteomes" id="UP000242444">
    <property type="component" value="Unassembled WGS sequence"/>
</dbReference>
<dbReference type="RefSeq" id="WP_094862906.1">
    <property type="nucleotide sequence ID" value="NZ_NKYE01000006.1"/>
</dbReference>
<dbReference type="PANTHER" id="PTHR13789:SF309">
    <property type="entry name" value="PUTATIVE (AFU_ORTHOLOGUE AFUA_6G14510)-RELATED"/>
    <property type="match status" value="1"/>
</dbReference>
<evidence type="ECO:0000256" key="2">
    <source>
        <dbReference type="ARBA" id="ARBA00023033"/>
    </source>
</evidence>
<dbReference type="InParanoid" id="A0A263D4S2"/>
<evidence type="ECO:0000313" key="5">
    <source>
        <dbReference type="Proteomes" id="UP000242444"/>
    </source>
</evidence>
<dbReference type="OrthoDB" id="103324at2"/>
<evidence type="ECO:0000259" key="3">
    <source>
        <dbReference type="Pfam" id="PF01494"/>
    </source>
</evidence>
<accession>A0A263D4S2</accession>
<dbReference type="PANTHER" id="PTHR13789">
    <property type="entry name" value="MONOOXYGENASE"/>
    <property type="match status" value="1"/>
</dbReference>
<dbReference type="Pfam" id="PF01494">
    <property type="entry name" value="FAD_binding_3"/>
    <property type="match status" value="1"/>
</dbReference>
<dbReference type="InterPro" id="IPR002938">
    <property type="entry name" value="FAD-bd"/>
</dbReference>
<organism evidence="4 5">
    <name type="scientific">Amycolatopsis antarctica</name>
    <dbReference type="NCBI Taxonomy" id="1854586"/>
    <lineage>
        <taxon>Bacteria</taxon>
        <taxon>Bacillati</taxon>
        <taxon>Actinomycetota</taxon>
        <taxon>Actinomycetes</taxon>
        <taxon>Pseudonocardiales</taxon>
        <taxon>Pseudonocardiaceae</taxon>
        <taxon>Amycolatopsis</taxon>
    </lineage>
</organism>
<comment type="caution">
    <text evidence="4">The sequence shown here is derived from an EMBL/GenBank/DDBJ whole genome shotgun (WGS) entry which is preliminary data.</text>
</comment>
<dbReference type="EMBL" id="NKYE01000006">
    <property type="protein sequence ID" value="OZM73048.1"/>
    <property type="molecule type" value="Genomic_DNA"/>
</dbReference>
<dbReference type="SUPFAM" id="SSF51905">
    <property type="entry name" value="FAD/NAD(P)-binding domain"/>
    <property type="match status" value="1"/>
</dbReference>
<dbReference type="InterPro" id="IPR036188">
    <property type="entry name" value="FAD/NAD-bd_sf"/>
</dbReference>
<dbReference type="Gene3D" id="3.50.50.60">
    <property type="entry name" value="FAD/NAD(P)-binding domain"/>
    <property type="match status" value="1"/>
</dbReference>
<keyword evidence="2" id="KW-0503">Monooxygenase</keyword>
<dbReference type="AlphaFoldDB" id="A0A263D4S2"/>
<keyword evidence="5" id="KW-1185">Reference proteome</keyword>
<dbReference type="InterPro" id="IPR050493">
    <property type="entry name" value="FAD-dep_Monooxygenase_BioMet"/>
</dbReference>
<evidence type="ECO:0000256" key="1">
    <source>
        <dbReference type="ARBA" id="ARBA00023002"/>
    </source>
</evidence>
<reference evidence="4 5" key="1">
    <citation type="submission" date="2017-07" db="EMBL/GenBank/DDBJ databases">
        <title>Amycolatopsis antarcticus sp. nov., isolated from the surface of an Antarcticus brown macroalga.</title>
        <authorList>
            <person name="Wang J."/>
            <person name="Leiva S."/>
            <person name="Huang J."/>
            <person name="Huang Y."/>
        </authorList>
    </citation>
    <scope>NUCLEOTIDE SEQUENCE [LARGE SCALE GENOMIC DNA]</scope>
    <source>
        <strain evidence="4 5">AU-G6</strain>
    </source>
</reference>
<keyword evidence="1" id="KW-0560">Oxidoreductase</keyword>
<gene>
    <name evidence="4" type="ORF">CFN78_12570</name>
</gene>
<dbReference type="GO" id="GO:0071949">
    <property type="term" value="F:FAD binding"/>
    <property type="evidence" value="ECO:0007669"/>
    <property type="project" value="InterPro"/>
</dbReference>
<sequence length="386" mass="41042">MFDVVVVGARCGGAPAAMLLARAGHRVLLLDRSRALGDTLSTLYIQPAGVRLLDQWGLLGELAATGCPPITHRTFGIGEVTLAGAAETAYAPRRRILDQALAGAAVGAGAEFRPGWAVRDVLRDGDRVTGVRCRTPDGDRDVRARLVVGADGVRSRVARATGARTQVEHPVLTCAYYTYWSGVPAQFETYSGPGRAVGCFPTHADQTLVVTYFPHEAFARVREDPMEAYLANVRATAPDLFRRMCAGRQRDRLYGTGWQPNYLRRAAGPGWALVGDAGHHKDSITAQGITDAFHQARILAGCVGRDVSDEDGLDAALDGYAAARDALAERNFPTTLHLASLEVPEDLDRLRALAADPAATAQVLAAFGGSYPDDVADLVPASTLAG</sequence>
<name>A0A263D4S2_9PSEU</name>
<protein>
    <submittedName>
        <fullName evidence="4">FAD-dependent oxidoreductase</fullName>
    </submittedName>
</protein>
<evidence type="ECO:0000313" key="4">
    <source>
        <dbReference type="EMBL" id="OZM73048.1"/>
    </source>
</evidence>
<proteinExistence type="predicted"/>
<dbReference type="GO" id="GO:0004497">
    <property type="term" value="F:monooxygenase activity"/>
    <property type="evidence" value="ECO:0007669"/>
    <property type="project" value="UniProtKB-KW"/>
</dbReference>
<feature type="domain" description="FAD-binding" evidence="3">
    <location>
        <begin position="2"/>
        <end position="330"/>
    </location>
</feature>
<dbReference type="PRINTS" id="PR00420">
    <property type="entry name" value="RNGMNOXGNASE"/>
</dbReference>